<keyword evidence="1" id="KW-0732">Signal</keyword>
<comment type="caution">
    <text evidence="2">The sequence shown here is derived from an EMBL/GenBank/DDBJ whole genome shotgun (WGS) entry which is preliminary data.</text>
</comment>
<accession>A0A8H5ZPR7</accession>
<evidence type="ECO:0000256" key="1">
    <source>
        <dbReference type="SAM" id="SignalP"/>
    </source>
</evidence>
<dbReference type="Pfam" id="PF04681">
    <property type="entry name" value="Bys1"/>
    <property type="match status" value="1"/>
</dbReference>
<dbReference type="Proteomes" id="UP000624244">
    <property type="component" value="Unassembled WGS sequence"/>
</dbReference>
<dbReference type="InterPro" id="IPR006771">
    <property type="entry name" value="CetA-like"/>
</dbReference>
<evidence type="ECO:0000313" key="3">
    <source>
        <dbReference type="Proteomes" id="UP000624244"/>
    </source>
</evidence>
<proteinExistence type="predicted"/>
<protein>
    <submittedName>
        <fullName evidence="2">Uncharacterized protein</fullName>
    </submittedName>
</protein>
<evidence type="ECO:0000313" key="2">
    <source>
        <dbReference type="EMBL" id="KAF5852925.1"/>
    </source>
</evidence>
<feature type="signal peptide" evidence="1">
    <location>
        <begin position="1"/>
        <end position="19"/>
    </location>
</feature>
<dbReference type="AlphaFoldDB" id="A0A8H5ZPR7"/>
<dbReference type="PANTHER" id="PTHR36195">
    <property type="entry name" value="DOMAIN PROTEIN, PUTATIVE (AFU_ORTHOLOGUE AFUA_5G01990)-RELATED-RELATED"/>
    <property type="match status" value="1"/>
</dbReference>
<feature type="chain" id="PRO_5034339905" evidence="1">
    <location>
        <begin position="20"/>
        <end position="475"/>
    </location>
</feature>
<dbReference type="EMBL" id="WNKQ01000002">
    <property type="protein sequence ID" value="KAF5852925.1"/>
    <property type="molecule type" value="Genomic_DNA"/>
</dbReference>
<reference evidence="2" key="1">
    <citation type="submission" date="2019-11" db="EMBL/GenBank/DDBJ databases">
        <title>Bipolaris sorokiniana Genome sequencing.</title>
        <authorList>
            <person name="Wang H."/>
        </authorList>
    </citation>
    <scope>NUCLEOTIDE SEQUENCE</scope>
</reference>
<sequence length="475" mass="53449">MIGLFCITMLLLTLAQARAIVTNKCQHNVWIWSFPFLGPSHTENVPVKPGGQYREPWRLGSIDVPGVAIKISTQSDGIYTLVDEIDFGYSIKNKDKSKVWVHLTSVDGDYLRHNLTFHSCASQYNSTDVVAHECDATDEVELVLCGTTRTIPTKDIASLEQIRACYCPNGDDIEVPDRLEYHGSFEQFPTDIDADELEEQLQNPRFTTPWHCNNHWFDPLTCHKLRTNDEPSVDENPLYGDDSPVSYEVLIITNPPVVRNCQARVIYPGRRTAHASPTPRATSTFPLKIREQHTSLCQLIEKHHPGAIRDCHEEVVKAHARALHPHMCDPKYKLLLMGFSCEQVAKKLEELYPDVVSDTKTIGQRYNVERRECLSNFCEPVIPGVDCIHAAYMLRATIESLGMSYTDVINEDLEGCAPTPMLALDGRPVIYILRLCAALYAESECEDIQASLKHNAKGGIYQDIEFSIDATICGN</sequence>
<dbReference type="PANTHER" id="PTHR36195:SF4">
    <property type="entry name" value="DOMAIN PROTEIN, PUTATIVE (AFU_ORTHOLOGUE AFUA_5G01990)-RELATED"/>
    <property type="match status" value="1"/>
</dbReference>
<gene>
    <name evidence="2" type="ORF">GGP41_001488</name>
</gene>
<name>A0A8H5ZPR7_COCSA</name>
<organism evidence="2 3">
    <name type="scientific">Cochliobolus sativus</name>
    <name type="common">Common root rot and spot blotch fungus</name>
    <name type="synonym">Bipolaris sorokiniana</name>
    <dbReference type="NCBI Taxonomy" id="45130"/>
    <lineage>
        <taxon>Eukaryota</taxon>
        <taxon>Fungi</taxon>
        <taxon>Dikarya</taxon>
        <taxon>Ascomycota</taxon>
        <taxon>Pezizomycotina</taxon>
        <taxon>Dothideomycetes</taxon>
        <taxon>Pleosporomycetidae</taxon>
        <taxon>Pleosporales</taxon>
        <taxon>Pleosporineae</taxon>
        <taxon>Pleosporaceae</taxon>
        <taxon>Bipolaris</taxon>
    </lineage>
</organism>